<dbReference type="SUPFAM" id="SSF53335">
    <property type="entry name" value="S-adenosyl-L-methionine-dependent methyltransferases"/>
    <property type="match status" value="1"/>
</dbReference>
<dbReference type="PANTHER" id="PTHR14614">
    <property type="entry name" value="HEPATOCELLULAR CARCINOMA-ASSOCIATED ANTIGEN"/>
    <property type="match status" value="1"/>
</dbReference>
<dbReference type="InterPro" id="IPR019410">
    <property type="entry name" value="Methyltransf_16"/>
</dbReference>
<dbReference type="PANTHER" id="PTHR14614:SF109">
    <property type="entry name" value="RIBOSOMAL LYSINE N-METHYLTRANSFERASE 5"/>
    <property type="match status" value="1"/>
</dbReference>
<reference evidence="1 2" key="1">
    <citation type="submission" date="2023-04" db="EMBL/GenBank/DDBJ databases">
        <title>Genome of Basidiobolus ranarum AG-B5.</title>
        <authorList>
            <person name="Stajich J.E."/>
            <person name="Carter-House D."/>
            <person name="Gryganskyi A."/>
        </authorList>
    </citation>
    <scope>NUCLEOTIDE SEQUENCE [LARGE SCALE GENOMIC DNA]</scope>
    <source>
        <strain evidence="1 2">AG-B5</strain>
    </source>
</reference>
<comment type="caution">
    <text evidence="1">The sequence shown here is derived from an EMBL/GenBank/DDBJ whole genome shotgun (WGS) entry which is preliminary data.</text>
</comment>
<organism evidence="1 2">
    <name type="scientific">Basidiobolus ranarum</name>
    <dbReference type="NCBI Taxonomy" id="34480"/>
    <lineage>
        <taxon>Eukaryota</taxon>
        <taxon>Fungi</taxon>
        <taxon>Fungi incertae sedis</taxon>
        <taxon>Zoopagomycota</taxon>
        <taxon>Entomophthoromycotina</taxon>
        <taxon>Basidiobolomycetes</taxon>
        <taxon>Basidiobolales</taxon>
        <taxon>Basidiobolaceae</taxon>
        <taxon>Basidiobolus</taxon>
    </lineage>
</organism>
<name>A0ABR2WAB1_9FUNG</name>
<protein>
    <submittedName>
        <fullName evidence="1">Protein-lysine N-methyltransferase efm6</fullName>
    </submittedName>
</protein>
<accession>A0ABR2WAB1</accession>
<sequence length="237" mass="26961">MVDEIPPTTFTTEYAFNDSSISPLIIHQDSNGDMAAGVGSTLWDTSYVLSKYIEKLAESSNQESTELNFLKEPFQMINKAVNCLELGSGTGLVGLVSGRVIANLKQLYLSDKPSILPLLKYNVSVNKFNENLSVSPLTIDWTDLEKTDQLLNTSIDLILCSDCLWDEKLHQPLLDAFVKFSNPQTMVLLAFESRKFEEEARFFAKFGDYFHFRDIKPNEQDETWRSEDIYLFVASRK</sequence>
<gene>
    <name evidence="1" type="primary">EFM6</name>
    <name evidence="1" type="ORF">K7432_001028</name>
</gene>
<dbReference type="Proteomes" id="UP001479436">
    <property type="component" value="Unassembled WGS sequence"/>
</dbReference>
<proteinExistence type="predicted"/>
<dbReference type="Pfam" id="PF10294">
    <property type="entry name" value="Methyltransf_16"/>
    <property type="match status" value="1"/>
</dbReference>
<keyword evidence="2" id="KW-1185">Reference proteome</keyword>
<dbReference type="InterPro" id="IPR029063">
    <property type="entry name" value="SAM-dependent_MTases_sf"/>
</dbReference>
<dbReference type="Gene3D" id="3.40.50.150">
    <property type="entry name" value="Vaccinia Virus protein VP39"/>
    <property type="match status" value="1"/>
</dbReference>
<evidence type="ECO:0000313" key="1">
    <source>
        <dbReference type="EMBL" id="KAK9728487.1"/>
    </source>
</evidence>
<dbReference type="EMBL" id="JASJQH010006896">
    <property type="protein sequence ID" value="KAK9728487.1"/>
    <property type="molecule type" value="Genomic_DNA"/>
</dbReference>
<evidence type="ECO:0000313" key="2">
    <source>
        <dbReference type="Proteomes" id="UP001479436"/>
    </source>
</evidence>